<dbReference type="EC" id="6.-.-.-" evidence="2"/>
<dbReference type="InterPro" id="IPR011199">
    <property type="entry name" value="Bacillithiol_biosynth_BshC"/>
</dbReference>
<dbReference type="GO" id="GO:0016874">
    <property type="term" value="F:ligase activity"/>
    <property type="evidence" value="ECO:0007669"/>
    <property type="project" value="UniProtKB-UniRule"/>
</dbReference>
<evidence type="ECO:0000256" key="2">
    <source>
        <dbReference type="HAMAP-Rule" id="MF_01867"/>
    </source>
</evidence>
<feature type="domain" description="Bacillithiol biosynthesis BshC N-terminal Rossmann-like" evidence="3">
    <location>
        <begin position="1"/>
        <end position="383"/>
    </location>
</feature>
<keyword evidence="6" id="KW-1185">Reference proteome</keyword>
<sequence length="544" mass="62766">MEMLNLSLQSGNSFVTDYLSQSKGIMNFFHYSFSDDASYKERVKELQSRQFMRNEVADYIQKYMEKFPQSKSVQESISKLRKKDSAVVIGGQQAGLLTGPLYSIHKVISIILLAEQKEKELGIPVVPVFWVAGEDHDYLEINHIYTPGKEKMKKAVYPEKVLEKKMASDILLNKEVCKSWIEEVMESFGETEYSHQLLHLLKEAVDKSDTFVDLFSYLTMSLFQEYGLLLVDSGDKNIRLLEKEIFLQQINQFQGIAASVKEQQDIVENSGYSLVIEMSDNPVNLFYYDETIQERVLLQYDAKEQLFIGKNSSIQFTVSQLKEIASEFPSKLSNNVVTRPMTQDLLFPTLAFIGGPGEIAYWAELKKAFEHLGIKMPPIVPRLNLTFLERGVEADIKELNLDLLDVLINGTSKKCGQFLQSVSNEKVESLVKDIKQYIQHNYRKLEEEMSKEEKGLLPLLAKNENFLISQLEFFEGKVENSVKLKHKVIVNKFNRIERNLKPEGSLQERIWNITYFLNKYGLDFLDNIMELPMEFDGKHKVIKL</sequence>
<reference evidence="5 6" key="1">
    <citation type="journal article" date="2003" name="Int. J. Syst. Evol. Microbiol.">
        <title>Bacillus nealsonii sp. nov., isolated from a spacecraft-assembly facility, whose spores are gamma-radiation resistant.</title>
        <authorList>
            <person name="Venkateswaran K."/>
            <person name="Kempf M."/>
            <person name="Chen F."/>
            <person name="Satomi M."/>
            <person name="Nicholson W."/>
            <person name="Kern R."/>
        </authorList>
    </citation>
    <scope>NUCLEOTIDE SEQUENCE [LARGE SCALE GENOMIC DNA]</scope>
    <source>
        <strain evidence="5 6">FO-92</strain>
    </source>
</reference>
<organism evidence="5 6">
    <name type="scientific">Niallia nealsonii</name>
    <dbReference type="NCBI Taxonomy" id="115979"/>
    <lineage>
        <taxon>Bacteria</taxon>
        <taxon>Bacillati</taxon>
        <taxon>Bacillota</taxon>
        <taxon>Bacilli</taxon>
        <taxon>Bacillales</taxon>
        <taxon>Bacillaceae</taxon>
        <taxon>Niallia</taxon>
    </lineage>
</organism>
<dbReference type="NCBIfam" id="TIGR03998">
    <property type="entry name" value="thiol_BshC"/>
    <property type="match status" value="1"/>
</dbReference>
<dbReference type="InterPro" id="IPR055399">
    <property type="entry name" value="CC_BshC"/>
</dbReference>
<proteinExistence type="inferred from homology"/>
<keyword evidence="1 2" id="KW-0436">Ligase</keyword>
<protein>
    <recommendedName>
        <fullName evidence="2">Putative cysteine ligase BshC</fullName>
        <ecNumber evidence="2">6.-.-.-</ecNumber>
    </recommendedName>
</protein>
<dbReference type="InterPro" id="IPR055398">
    <property type="entry name" value="Rossmann-like_BshC"/>
</dbReference>
<dbReference type="Pfam" id="PF24850">
    <property type="entry name" value="CC_BshC"/>
    <property type="match status" value="1"/>
</dbReference>
<evidence type="ECO:0000259" key="4">
    <source>
        <dbReference type="Pfam" id="PF24850"/>
    </source>
</evidence>
<accession>A0A2N0YXZ9</accession>
<comment type="caution">
    <text evidence="5">The sequence shown here is derived from an EMBL/GenBank/DDBJ whole genome shotgun (WGS) entry which is preliminary data.</text>
</comment>
<dbReference type="OrthoDB" id="9765151at2"/>
<feature type="domain" description="Bacillithiol biosynthesis BshC C-terminal coiled-coil" evidence="4">
    <location>
        <begin position="386"/>
        <end position="544"/>
    </location>
</feature>
<dbReference type="RefSeq" id="WP_101178689.1">
    <property type="nucleotide sequence ID" value="NZ_PISE01000046.1"/>
</dbReference>
<dbReference type="AlphaFoldDB" id="A0A2N0YXZ9"/>
<comment type="function">
    <text evidence="2">Involved in bacillithiol (BSH) biosynthesis. May catalyze the last step of the pathway, the addition of cysteine to glucosamine malate (GlcN-Mal) to generate BSH.</text>
</comment>
<comment type="similarity">
    <text evidence="2">Belongs to the BshC family.</text>
</comment>
<dbReference type="HAMAP" id="MF_01867">
    <property type="entry name" value="BshC"/>
    <property type="match status" value="1"/>
</dbReference>
<dbReference type="EMBL" id="PISE01000046">
    <property type="protein sequence ID" value="PKG22137.1"/>
    <property type="molecule type" value="Genomic_DNA"/>
</dbReference>
<evidence type="ECO:0000313" key="5">
    <source>
        <dbReference type="EMBL" id="PKG22137.1"/>
    </source>
</evidence>
<dbReference type="PIRSF" id="PIRSF012535">
    <property type="entry name" value="UCP012535"/>
    <property type="match status" value="1"/>
</dbReference>
<gene>
    <name evidence="2 5" type="primary">bshC</name>
    <name evidence="5" type="ORF">CWS01_18510</name>
</gene>
<name>A0A2N0YXZ9_9BACI</name>
<evidence type="ECO:0000313" key="6">
    <source>
        <dbReference type="Proteomes" id="UP000233375"/>
    </source>
</evidence>
<dbReference type="Proteomes" id="UP000233375">
    <property type="component" value="Unassembled WGS sequence"/>
</dbReference>
<dbReference type="Pfam" id="PF10079">
    <property type="entry name" value="Rossmann-like_BshC"/>
    <property type="match status" value="1"/>
</dbReference>
<evidence type="ECO:0000259" key="3">
    <source>
        <dbReference type="Pfam" id="PF10079"/>
    </source>
</evidence>
<evidence type="ECO:0000256" key="1">
    <source>
        <dbReference type="ARBA" id="ARBA00022598"/>
    </source>
</evidence>